<dbReference type="Proteomes" id="UP000515472">
    <property type="component" value="Chromosome"/>
</dbReference>
<feature type="region of interest" description="Disordered" evidence="5">
    <location>
        <begin position="290"/>
        <end position="312"/>
    </location>
</feature>
<dbReference type="PROSITE" id="PS51007">
    <property type="entry name" value="CYTC"/>
    <property type="match status" value="1"/>
</dbReference>
<dbReference type="GO" id="GO:0046872">
    <property type="term" value="F:metal ion binding"/>
    <property type="evidence" value="ECO:0007669"/>
    <property type="project" value="UniProtKB-KW"/>
</dbReference>
<dbReference type="InterPro" id="IPR036280">
    <property type="entry name" value="Multihaem_cyt_sf"/>
</dbReference>
<name>A0A6S6M3F8_9BACT</name>
<evidence type="ECO:0000256" key="1">
    <source>
        <dbReference type="ARBA" id="ARBA00022617"/>
    </source>
</evidence>
<gene>
    <name evidence="7" type="ORF">GEOBRER4_n3146</name>
</gene>
<keyword evidence="2 4" id="KW-0479">Metal-binding</keyword>
<keyword evidence="1 4" id="KW-0349">Heme</keyword>
<dbReference type="KEGG" id="gbn:GEOBRER4_30130"/>
<sequence length="312" mass="35010">MEKAVIRRLTTLCIVCGLVCLVLLGVAGFRDTNREWKYYQEDYRQKLLGKVGRDKNPAMYQRIVQMKPELKQVVVGEWQTVDRCVTCHISIEDPLFAQAAQPLKTHPHPELLKQHPVEKFGCTICHGGQGLATTYYGSSHETIHNWPVTLVSKGLMQSRCGYCHKDFEAIKADKLIQGRALFQELHCAGCHQINGQGGAVGPDLSGFADKDPSNFPMENLKGSRSKQNWVIEHFSDPQRVSPGSSMRAYAMSERQVEALASYVLSLNQREFTRKYTPKLSAGFVPPRVDTVLPEPGLNSSQAEPDVKKELRL</sequence>
<dbReference type="AlphaFoldDB" id="A0A6S6M3F8"/>
<dbReference type="RefSeq" id="WP_185243034.1">
    <property type="nucleotide sequence ID" value="NZ_AP023213.1"/>
</dbReference>
<dbReference type="GO" id="GO:0009055">
    <property type="term" value="F:electron transfer activity"/>
    <property type="evidence" value="ECO:0007669"/>
    <property type="project" value="InterPro"/>
</dbReference>
<evidence type="ECO:0000256" key="5">
    <source>
        <dbReference type="SAM" id="MobiDB-lite"/>
    </source>
</evidence>
<evidence type="ECO:0000256" key="4">
    <source>
        <dbReference type="PROSITE-ProRule" id="PRU00433"/>
    </source>
</evidence>
<reference evidence="7 8" key="1">
    <citation type="submission" date="2020-06" db="EMBL/GenBank/DDBJ databases">
        <title>Interaction of electrochemicaly active bacteria, Geobacter bremensis R4 on different carbon anode.</title>
        <authorList>
            <person name="Meng L."/>
            <person name="Yoshida N."/>
        </authorList>
    </citation>
    <scope>NUCLEOTIDE SEQUENCE [LARGE SCALE GENOMIC DNA]</scope>
    <source>
        <strain evidence="7 8">R4</strain>
    </source>
</reference>
<dbReference type="Gene3D" id="1.10.760.10">
    <property type="entry name" value="Cytochrome c-like domain"/>
    <property type="match status" value="1"/>
</dbReference>
<dbReference type="Pfam" id="PF00034">
    <property type="entry name" value="Cytochrom_C"/>
    <property type="match status" value="1"/>
</dbReference>
<keyword evidence="8" id="KW-1185">Reference proteome</keyword>
<dbReference type="InterPro" id="IPR036909">
    <property type="entry name" value="Cyt_c-like_dom_sf"/>
</dbReference>
<evidence type="ECO:0000256" key="3">
    <source>
        <dbReference type="ARBA" id="ARBA00023004"/>
    </source>
</evidence>
<dbReference type="InterPro" id="IPR009056">
    <property type="entry name" value="Cyt_c-like_dom"/>
</dbReference>
<keyword evidence="3 4" id="KW-0408">Iron</keyword>
<organism evidence="7 8">
    <name type="scientific">Citrifermentans bremense</name>
    <dbReference type="NCBI Taxonomy" id="60035"/>
    <lineage>
        <taxon>Bacteria</taxon>
        <taxon>Pseudomonadati</taxon>
        <taxon>Thermodesulfobacteriota</taxon>
        <taxon>Desulfuromonadia</taxon>
        <taxon>Geobacterales</taxon>
        <taxon>Geobacteraceae</taxon>
        <taxon>Citrifermentans</taxon>
    </lineage>
</organism>
<dbReference type="GO" id="GO:0020037">
    <property type="term" value="F:heme binding"/>
    <property type="evidence" value="ECO:0007669"/>
    <property type="project" value="InterPro"/>
</dbReference>
<dbReference type="SUPFAM" id="SSF46626">
    <property type="entry name" value="Cytochrome c"/>
    <property type="match status" value="1"/>
</dbReference>
<feature type="domain" description="Cytochrome c" evidence="6">
    <location>
        <begin position="173"/>
        <end position="267"/>
    </location>
</feature>
<evidence type="ECO:0000259" key="6">
    <source>
        <dbReference type="PROSITE" id="PS51007"/>
    </source>
</evidence>
<dbReference type="SUPFAM" id="SSF48695">
    <property type="entry name" value="Multiheme cytochromes"/>
    <property type="match status" value="1"/>
</dbReference>
<evidence type="ECO:0000313" key="7">
    <source>
        <dbReference type="EMBL" id="BCG48263.1"/>
    </source>
</evidence>
<evidence type="ECO:0000313" key="8">
    <source>
        <dbReference type="Proteomes" id="UP000515472"/>
    </source>
</evidence>
<protein>
    <submittedName>
        <fullName evidence="7">Cytochrome c, class I</fullName>
    </submittedName>
</protein>
<accession>A0A6S6M3F8</accession>
<proteinExistence type="predicted"/>
<evidence type="ECO:0000256" key="2">
    <source>
        <dbReference type="ARBA" id="ARBA00022723"/>
    </source>
</evidence>
<dbReference type="EMBL" id="AP023213">
    <property type="protein sequence ID" value="BCG48263.1"/>
    <property type="molecule type" value="Genomic_DNA"/>
</dbReference>